<protein>
    <recommendedName>
        <fullName evidence="10">Phosphomannomutase</fullName>
    </recommendedName>
</protein>
<evidence type="ECO:0000259" key="7">
    <source>
        <dbReference type="Pfam" id="PF02879"/>
    </source>
</evidence>
<dbReference type="Gene3D" id="3.40.120.10">
    <property type="entry name" value="Alpha-D-Glucose-1,6-Bisphosphate, subunit A, domain 3"/>
    <property type="match status" value="3"/>
</dbReference>
<name>A0A7V1LJW2_CALAY</name>
<sequence length="493" mass="54560">MKEETMKSKEEFAPYIVGRALAVEGLSVAEKNEIESLGSRHFFWEIANTLGLFYNREKVSAETRALCRGIIDEIREYMGEWALRDTSPTTVVFGTSGWRGVIGQGYSLFNVHKVLRAIVRHLQSDVFLQWNGYKDFSEVRAAGIFLQRDNRFMGDNWLEAARKELTSAGIKVFDAGMCPTGVGSAFVKNNGLAGSINFTPSHNPMPYAGLKFNPSDGGGAGAELTVHIERMSNELMAAEDFTPAEREEPSLVTSVDAGAFFEKYILEKSLVFDLPKIRQWLIHNAADLYLLIDFMHGASRGYVQRLLGDEVLQTLKKAGAWHTLHEDDDYSFHGMKPEPSAVNQRPLLEQLQKNARKFNLALAMDPDADRIRFADARMDIDMNRFAPIAYANVLAGGLKGGVVHSVPSSGFTGKIARGEGQPVVETMVGFKNFREAFNAGKVVMGFEESDGISFKGHTLEKCSLAGFLAALTALSDHNSNLSDQYLALQKKYG</sequence>
<dbReference type="Proteomes" id="UP000886005">
    <property type="component" value="Unassembled WGS sequence"/>
</dbReference>
<dbReference type="InterPro" id="IPR005841">
    <property type="entry name" value="Alpha-D-phosphohexomutase_SF"/>
</dbReference>
<dbReference type="PANTHER" id="PTHR45745:SF1">
    <property type="entry name" value="PHOSPHOGLUCOMUTASE 2B-RELATED"/>
    <property type="match status" value="1"/>
</dbReference>
<reference evidence="9" key="1">
    <citation type="journal article" date="2020" name="mSystems">
        <title>Genome- and Community-Level Interaction Insights into Carbon Utilization and Element Cycling Functions of Hydrothermarchaeota in Hydrothermal Sediment.</title>
        <authorList>
            <person name="Zhou Z."/>
            <person name="Liu Y."/>
            <person name="Xu W."/>
            <person name="Pan J."/>
            <person name="Luo Z.H."/>
            <person name="Li M."/>
        </authorList>
    </citation>
    <scope>NUCLEOTIDE SEQUENCE [LARGE SCALE GENOMIC DNA]</scope>
    <source>
        <strain evidence="9">HyVt-456</strain>
    </source>
</reference>
<feature type="domain" description="Alpha-D-phosphohexomutase alpha/beta/alpha" evidence="8">
    <location>
        <begin position="388"/>
        <end position="492"/>
    </location>
</feature>
<feature type="domain" description="Alpha-D-phosphohexomutase alpha/beta/alpha" evidence="6">
    <location>
        <begin position="92"/>
        <end position="234"/>
    </location>
</feature>
<evidence type="ECO:0000313" key="9">
    <source>
        <dbReference type="EMBL" id="HED09353.1"/>
    </source>
</evidence>
<gene>
    <name evidence="9" type="ORF">ENJ10_01570</name>
</gene>
<keyword evidence="2" id="KW-0597">Phosphoprotein</keyword>
<evidence type="ECO:0000259" key="6">
    <source>
        <dbReference type="Pfam" id="PF02878"/>
    </source>
</evidence>
<dbReference type="InterPro" id="IPR005845">
    <property type="entry name" value="A-D-PHexomutase_a/b/a-II"/>
</dbReference>
<dbReference type="InterPro" id="IPR005844">
    <property type="entry name" value="A-D-PHexomutase_a/b/a-I"/>
</dbReference>
<accession>A0A7V1LJW2</accession>
<evidence type="ECO:0008006" key="10">
    <source>
        <dbReference type="Google" id="ProtNLM"/>
    </source>
</evidence>
<keyword evidence="5" id="KW-0413">Isomerase</keyword>
<dbReference type="InterPro" id="IPR016055">
    <property type="entry name" value="A-D-PHexomutase_a/b/a-I/II/III"/>
</dbReference>
<organism evidence="9">
    <name type="scientific">Caldithrix abyssi</name>
    <dbReference type="NCBI Taxonomy" id="187145"/>
    <lineage>
        <taxon>Bacteria</taxon>
        <taxon>Pseudomonadati</taxon>
        <taxon>Calditrichota</taxon>
        <taxon>Calditrichia</taxon>
        <taxon>Calditrichales</taxon>
        <taxon>Calditrichaceae</taxon>
        <taxon>Caldithrix</taxon>
    </lineage>
</organism>
<dbReference type="GO" id="GO:0046872">
    <property type="term" value="F:metal ion binding"/>
    <property type="evidence" value="ECO:0007669"/>
    <property type="project" value="UniProtKB-KW"/>
</dbReference>
<evidence type="ECO:0000256" key="1">
    <source>
        <dbReference type="ARBA" id="ARBA00010231"/>
    </source>
</evidence>
<dbReference type="GO" id="GO:0005975">
    <property type="term" value="P:carbohydrate metabolic process"/>
    <property type="evidence" value="ECO:0007669"/>
    <property type="project" value="InterPro"/>
</dbReference>
<keyword evidence="4" id="KW-0460">Magnesium</keyword>
<dbReference type="Pfam" id="PF02880">
    <property type="entry name" value="PGM_PMM_III"/>
    <property type="match status" value="1"/>
</dbReference>
<evidence type="ECO:0000256" key="4">
    <source>
        <dbReference type="ARBA" id="ARBA00022842"/>
    </source>
</evidence>
<dbReference type="InterPro" id="IPR005846">
    <property type="entry name" value="A-D-PHexomutase_a/b/a-III"/>
</dbReference>
<dbReference type="GO" id="GO:0006166">
    <property type="term" value="P:purine ribonucleoside salvage"/>
    <property type="evidence" value="ECO:0007669"/>
    <property type="project" value="TreeGrafter"/>
</dbReference>
<evidence type="ECO:0000256" key="3">
    <source>
        <dbReference type="ARBA" id="ARBA00022723"/>
    </source>
</evidence>
<evidence type="ECO:0000259" key="8">
    <source>
        <dbReference type="Pfam" id="PF02880"/>
    </source>
</evidence>
<dbReference type="SUPFAM" id="SSF53738">
    <property type="entry name" value="Phosphoglucomutase, first 3 domains"/>
    <property type="match status" value="3"/>
</dbReference>
<feature type="non-terminal residue" evidence="9">
    <location>
        <position position="493"/>
    </location>
</feature>
<keyword evidence="3" id="KW-0479">Metal-binding</keyword>
<dbReference type="GO" id="GO:0008973">
    <property type="term" value="F:phosphopentomutase activity"/>
    <property type="evidence" value="ECO:0007669"/>
    <property type="project" value="TreeGrafter"/>
</dbReference>
<dbReference type="EMBL" id="DRLD01000042">
    <property type="protein sequence ID" value="HED09353.1"/>
    <property type="molecule type" value="Genomic_DNA"/>
</dbReference>
<dbReference type="Pfam" id="PF02879">
    <property type="entry name" value="PGM_PMM_II"/>
    <property type="match status" value="1"/>
</dbReference>
<proteinExistence type="inferred from homology"/>
<dbReference type="PANTHER" id="PTHR45745">
    <property type="entry name" value="PHOSPHOMANNOMUTASE 45A"/>
    <property type="match status" value="1"/>
</dbReference>
<evidence type="ECO:0000256" key="2">
    <source>
        <dbReference type="ARBA" id="ARBA00022553"/>
    </source>
</evidence>
<dbReference type="AlphaFoldDB" id="A0A7V1LJW2"/>
<comment type="similarity">
    <text evidence="1">Belongs to the phosphohexose mutase family.</text>
</comment>
<comment type="caution">
    <text evidence="9">The sequence shown here is derived from an EMBL/GenBank/DDBJ whole genome shotgun (WGS) entry which is preliminary data.</text>
</comment>
<dbReference type="Pfam" id="PF02878">
    <property type="entry name" value="PGM_PMM_I"/>
    <property type="match status" value="1"/>
</dbReference>
<evidence type="ECO:0000256" key="5">
    <source>
        <dbReference type="ARBA" id="ARBA00023235"/>
    </source>
</evidence>
<dbReference type="PRINTS" id="PR00509">
    <property type="entry name" value="PGMPMM"/>
</dbReference>
<feature type="domain" description="Alpha-D-phosphohexomutase alpha/beta/alpha" evidence="7">
    <location>
        <begin position="286"/>
        <end position="376"/>
    </location>
</feature>